<sequence>MSDDLPADVTTEAVLELYADVLEQHRSGGSSNDIVCLLDDWFVAQGFPTVIYAEEAK</sequence>
<dbReference type="AlphaFoldDB" id="A0A919W1T1"/>
<organism evidence="1 2">
    <name type="scientific">Paractinoplanes toevensis</name>
    <dbReference type="NCBI Taxonomy" id="571911"/>
    <lineage>
        <taxon>Bacteria</taxon>
        <taxon>Bacillati</taxon>
        <taxon>Actinomycetota</taxon>
        <taxon>Actinomycetes</taxon>
        <taxon>Micromonosporales</taxon>
        <taxon>Micromonosporaceae</taxon>
        <taxon>Paractinoplanes</taxon>
    </lineage>
</organism>
<comment type="caution">
    <text evidence="1">The sequence shown here is derived from an EMBL/GenBank/DDBJ whole genome shotgun (WGS) entry which is preliminary data.</text>
</comment>
<dbReference type="RefSeq" id="WP_213004760.1">
    <property type="nucleotide sequence ID" value="NZ_BOQN01000007.1"/>
</dbReference>
<gene>
    <name evidence="1" type="ORF">Ato02nite_005680</name>
</gene>
<dbReference type="Proteomes" id="UP000677082">
    <property type="component" value="Unassembled WGS sequence"/>
</dbReference>
<evidence type="ECO:0000313" key="2">
    <source>
        <dbReference type="Proteomes" id="UP000677082"/>
    </source>
</evidence>
<reference evidence="1 2" key="1">
    <citation type="submission" date="2021-03" db="EMBL/GenBank/DDBJ databases">
        <title>Whole genome shotgun sequence of Actinoplanes toevensis NBRC 105298.</title>
        <authorList>
            <person name="Komaki H."/>
            <person name="Tamura T."/>
        </authorList>
    </citation>
    <scope>NUCLEOTIDE SEQUENCE [LARGE SCALE GENOMIC DNA]</scope>
    <source>
        <strain evidence="1 2">NBRC 105298</strain>
    </source>
</reference>
<accession>A0A919W1T1</accession>
<evidence type="ECO:0000313" key="1">
    <source>
        <dbReference type="EMBL" id="GIM88775.1"/>
    </source>
</evidence>
<proteinExistence type="predicted"/>
<name>A0A919W1T1_9ACTN</name>
<dbReference type="EMBL" id="BOQN01000007">
    <property type="protein sequence ID" value="GIM88775.1"/>
    <property type="molecule type" value="Genomic_DNA"/>
</dbReference>
<protein>
    <submittedName>
        <fullName evidence="1">Uncharacterized protein</fullName>
    </submittedName>
</protein>
<keyword evidence="2" id="KW-1185">Reference proteome</keyword>